<evidence type="ECO:0000313" key="1">
    <source>
        <dbReference type="EMBL" id="VAI76327.1"/>
    </source>
</evidence>
<gene>
    <name evidence="1" type="ORF">TRITD_7Av1G166460</name>
</gene>
<name>A0A9R1BPM4_TRITD</name>
<proteinExistence type="predicted"/>
<accession>A0A9R1BPM4</accession>
<keyword evidence="2" id="KW-1185">Reference proteome</keyword>
<reference evidence="1 2" key="1">
    <citation type="submission" date="2017-09" db="EMBL/GenBank/DDBJ databases">
        <authorList>
            <consortium name="International Durum Wheat Genome Sequencing Consortium (IDWGSC)"/>
            <person name="Milanesi L."/>
        </authorList>
    </citation>
    <scope>NUCLEOTIDE SEQUENCE [LARGE SCALE GENOMIC DNA]</scope>
    <source>
        <strain evidence="2">cv. Svevo</strain>
    </source>
</reference>
<protein>
    <submittedName>
        <fullName evidence="1">Uncharacterized protein</fullName>
    </submittedName>
</protein>
<sequence length="105" mass="11955">MMEKLSKVSSWRLAVRSELYCRCFCINDNQQADWPPLLTVPGLAGDNGATRIRCREEDPDPYDGRWKVTHFFGSLRLAPLTASLRCICWVTLGVLNKNWRSAPAI</sequence>
<organism evidence="1 2">
    <name type="scientific">Triticum turgidum subsp. durum</name>
    <name type="common">Durum wheat</name>
    <name type="synonym">Triticum durum</name>
    <dbReference type="NCBI Taxonomy" id="4567"/>
    <lineage>
        <taxon>Eukaryota</taxon>
        <taxon>Viridiplantae</taxon>
        <taxon>Streptophyta</taxon>
        <taxon>Embryophyta</taxon>
        <taxon>Tracheophyta</taxon>
        <taxon>Spermatophyta</taxon>
        <taxon>Magnoliopsida</taxon>
        <taxon>Liliopsida</taxon>
        <taxon>Poales</taxon>
        <taxon>Poaceae</taxon>
        <taxon>BOP clade</taxon>
        <taxon>Pooideae</taxon>
        <taxon>Triticodae</taxon>
        <taxon>Triticeae</taxon>
        <taxon>Triticinae</taxon>
        <taxon>Triticum</taxon>
    </lineage>
</organism>
<dbReference type="Proteomes" id="UP000324705">
    <property type="component" value="Chromosome 7A"/>
</dbReference>
<dbReference type="AlphaFoldDB" id="A0A9R1BPM4"/>
<evidence type="ECO:0000313" key="2">
    <source>
        <dbReference type="Proteomes" id="UP000324705"/>
    </source>
</evidence>
<dbReference type="EMBL" id="LT934123">
    <property type="protein sequence ID" value="VAI76327.1"/>
    <property type="molecule type" value="Genomic_DNA"/>
</dbReference>
<dbReference type="Gramene" id="TRITD7Av1G166460.2">
    <property type="protein sequence ID" value="TRITD7Av1G166460.2"/>
    <property type="gene ID" value="TRITD7Av1G166460"/>
</dbReference>